<dbReference type="Gene3D" id="3.40.630.30">
    <property type="match status" value="1"/>
</dbReference>
<dbReference type="EMBL" id="CP047186">
    <property type="protein sequence ID" value="QHC55507.1"/>
    <property type="molecule type" value="Genomic_DNA"/>
</dbReference>
<dbReference type="InterPro" id="IPR016181">
    <property type="entry name" value="Acyl_CoA_acyltransferase"/>
</dbReference>
<feature type="domain" description="N-acetyltransferase" evidence="1">
    <location>
        <begin position="1"/>
        <end position="101"/>
    </location>
</feature>
<dbReference type="InterPro" id="IPR000182">
    <property type="entry name" value="GNAT_dom"/>
</dbReference>
<protein>
    <submittedName>
        <fullName evidence="3">N-acetyltransferase</fullName>
    </submittedName>
</protein>
<dbReference type="OrthoDB" id="4966223at2"/>
<name>A0A168GBT1_9MICO</name>
<dbReference type="EMBL" id="LIIN01000001">
    <property type="protein sequence ID" value="KZX22826.1"/>
    <property type="molecule type" value="Genomic_DNA"/>
</dbReference>
<reference evidence="3" key="2">
    <citation type="submission" date="2019-12" db="EMBL/GenBank/DDBJ databases">
        <title>Complete and Draft Genome Sequences of New Strains and Members of Some Known Species of the Genus Rathayibacter isolated from Plants.</title>
        <authorList>
            <person name="Tarlachkov S.V."/>
            <person name="Starodumova I.P."/>
            <person name="Dorofeeva L.V."/>
            <person name="Prisyazhnaya N.V."/>
            <person name="Leyn S.A."/>
            <person name="Zlamal J.E."/>
            <person name="Elane M.L."/>
            <person name="Osterman A.L."/>
            <person name="Nadler S.A."/>
            <person name="Subbotin S.A."/>
            <person name="Evtushenko L.I."/>
        </authorList>
    </citation>
    <scope>NUCLEOTIDE SEQUENCE</scope>
    <source>
        <strain evidence="3">VKM Ac-2761</strain>
    </source>
</reference>
<evidence type="ECO:0000313" key="2">
    <source>
        <dbReference type="EMBL" id="KZX22826.1"/>
    </source>
</evidence>
<keyword evidence="4" id="KW-1185">Reference proteome</keyword>
<dbReference type="GO" id="GO:0016747">
    <property type="term" value="F:acyltransferase activity, transferring groups other than amino-acyl groups"/>
    <property type="evidence" value="ECO:0007669"/>
    <property type="project" value="InterPro"/>
</dbReference>
<evidence type="ECO:0000259" key="1">
    <source>
        <dbReference type="PROSITE" id="PS51186"/>
    </source>
</evidence>
<reference evidence="2 4" key="1">
    <citation type="submission" date="2015-08" db="EMBL/GenBank/DDBJ databases">
        <title>Draft Genome Sequence of Rathayibacter sp. Strain VKM Ac-2596 Isolated from Leaf Gall Induced by Plant-Parasitic Nematodes.</title>
        <authorList>
            <person name="Vasilenko O.V."/>
            <person name="Starodumova I.P."/>
            <person name="Tarlachkov S.V."/>
            <person name="Dorofeeva L.V."/>
            <person name="Evtushenko L.I."/>
        </authorList>
    </citation>
    <scope>NUCLEOTIDE SEQUENCE [LARGE SCALE GENOMIC DNA]</scope>
    <source>
        <strain evidence="2 4">VKM Ac-2596</strain>
    </source>
</reference>
<dbReference type="RefSeq" id="WP_068207068.1">
    <property type="nucleotide sequence ID" value="NZ_CP047186.1"/>
</dbReference>
<reference evidence="5" key="3">
    <citation type="submission" date="2019-12" db="EMBL/GenBank/DDBJ databases">
        <title>Complete and draft genome sequences of new strains and members of some known species of the genus Rathayibacter isolated from plants.</title>
        <authorList>
            <person name="Tarlachkov S.V."/>
            <person name="Starodumova I.P."/>
            <person name="Dorofeeva L.V."/>
            <person name="Prisyazhnaya N.V."/>
            <person name="Leyn S."/>
            <person name="Zlamal J."/>
            <person name="Elan M."/>
            <person name="Osterman A.L."/>
            <person name="Nadler S."/>
            <person name="Subbotin S.A."/>
            <person name="Evtushenko L.I."/>
        </authorList>
    </citation>
    <scope>NUCLEOTIDE SEQUENCE [LARGE SCALE GENOMIC DNA]</scope>
    <source>
        <strain evidence="5">VKM Ac-2761</strain>
    </source>
</reference>
<dbReference type="SUPFAM" id="SSF55729">
    <property type="entry name" value="Acyl-CoA N-acyltransferases (Nat)"/>
    <property type="match status" value="1"/>
</dbReference>
<evidence type="ECO:0000313" key="4">
    <source>
        <dbReference type="Proteomes" id="UP000076717"/>
    </source>
</evidence>
<dbReference type="Proteomes" id="UP000465031">
    <property type="component" value="Chromosome"/>
</dbReference>
<evidence type="ECO:0000313" key="5">
    <source>
        <dbReference type="Proteomes" id="UP000465031"/>
    </source>
</evidence>
<dbReference type="Pfam" id="PF00583">
    <property type="entry name" value="Acetyltransf_1"/>
    <property type="match status" value="1"/>
</dbReference>
<dbReference type="Proteomes" id="UP000076717">
    <property type="component" value="Unassembled WGS sequence"/>
</dbReference>
<gene>
    <name evidence="2" type="ORF">ACH61_00046</name>
    <name evidence="3" type="ORF">GSU10_07535</name>
</gene>
<organism evidence="2 4">
    <name type="scientific">Rathayibacter tanaceti</name>
    <dbReference type="NCBI Taxonomy" id="1671680"/>
    <lineage>
        <taxon>Bacteria</taxon>
        <taxon>Bacillati</taxon>
        <taxon>Actinomycetota</taxon>
        <taxon>Actinomycetes</taxon>
        <taxon>Micrococcales</taxon>
        <taxon>Microbacteriaceae</taxon>
        <taxon>Rathayibacter</taxon>
    </lineage>
</organism>
<proteinExistence type="predicted"/>
<accession>A0A168GBT1</accession>
<dbReference type="PROSITE" id="PS51186">
    <property type="entry name" value="GNAT"/>
    <property type="match status" value="1"/>
</dbReference>
<sequence length="101" mass="10291">MSRWRAGAVARIEVDGVLAARGQVGVSGSDAVLDRIETGAEFRRRGLGGLVVGALTSWAGGEGARTGLLLASADGHALYRSLGWAVAAPASTWRGSDGVEV</sequence>
<dbReference type="AlphaFoldDB" id="A0A168GBT1"/>
<evidence type="ECO:0000313" key="3">
    <source>
        <dbReference type="EMBL" id="QHC55507.1"/>
    </source>
</evidence>
<dbReference type="KEGG" id="rte:GSU10_07535"/>